<dbReference type="InterPro" id="IPR036157">
    <property type="entry name" value="dUTPase-like_sf"/>
</dbReference>
<protein>
    <recommendedName>
        <fullName evidence="7">Deoxyuridine 5'-triphosphate nucleotidohydrolase</fullName>
        <shortName evidence="7">dUTPase</shortName>
        <ecNumber evidence="7">3.6.1.23</ecNumber>
    </recommendedName>
    <alternativeName>
        <fullName evidence="7">dUTP pyrophosphatase</fullName>
    </alternativeName>
</protein>
<evidence type="ECO:0000256" key="3">
    <source>
        <dbReference type="ARBA" id="ARBA00022801"/>
    </source>
</evidence>
<keyword evidence="5 7" id="KW-0546">Nucleotide metabolism</keyword>
<evidence type="ECO:0000313" key="10">
    <source>
        <dbReference type="Proteomes" id="UP000515913"/>
    </source>
</evidence>
<dbReference type="HAMAP" id="MF_00116">
    <property type="entry name" value="dUTPase_bact"/>
    <property type="match status" value="1"/>
</dbReference>
<evidence type="ECO:0000256" key="7">
    <source>
        <dbReference type="HAMAP-Rule" id="MF_00116"/>
    </source>
</evidence>
<evidence type="ECO:0000259" key="8">
    <source>
        <dbReference type="Pfam" id="PF00692"/>
    </source>
</evidence>
<comment type="similarity">
    <text evidence="1 7">Belongs to the dUTPase family.</text>
</comment>
<reference evidence="9 10" key="1">
    <citation type="submission" date="2020-08" db="EMBL/GenBank/DDBJ databases">
        <authorList>
            <person name="Liu C."/>
            <person name="Sun Q."/>
        </authorList>
    </citation>
    <scope>NUCLEOTIDE SEQUENCE [LARGE SCALE GENOMIC DNA]</scope>
    <source>
        <strain evidence="9 10">NSJ-57</strain>
    </source>
</reference>
<dbReference type="EC" id="3.6.1.23" evidence="7"/>
<dbReference type="EMBL" id="CP060637">
    <property type="protein sequence ID" value="QNM15378.1"/>
    <property type="molecule type" value="Genomic_DNA"/>
</dbReference>
<comment type="pathway">
    <text evidence="7">Pyrimidine metabolism; dUMP biosynthesis; dUMP from dCTP (dUTP route): step 2/2.</text>
</comment>
<dbReference type="Proteomes" id="UP000515913">
    <property type="component" value="Chromosome"/>
</dbReference>
<dbReference type="GO" id="GO:0000287">
    <property type="term" value="F:magnesium ion binding"/>
    <property type="evidence" value="ECO:0007669"/>
    <property type="project" value="UniProtKB-UniRule"/>
</dbReference>
<dbReference type="InterPro" id="IPR008181">
    <property type="entry name" value="dUTPase"/>
</dbReference>
<accession>A0A7G9GX46</accession>
<dbReference type="NCBIfam" id="TIGR00576">
    <property type="entry name" value="dut"/>
    <property type="match status" value="1"/>
</dbReference>
<keyword evidence="4 7" id="KW-0460">Magnesium</keyword>
<dbReference type="AlphaFoldDB" id="A0A7G9GX46"/>
<dbReference type="InterPro" id="IPR029054">
    <property type="entry name" value="dUTPase-like"/>
</dbReference>
<gene>
    <name evidence="7 9" type="primary">dut</name>
    <name evidence="9" type="ORF">H9Q81_00625</name>
</gene>
<dbReference type="GO" id="GO:0006226">
    <property type="term" value="P:dUMP biosynthetic process"/>
    <property type="evidence" value="ECO:0007669"/>
    <property type="project" value="UniProtKB-UniRule"/>
</dbReference>
<evidence type="ECO:0000256" key="5">
    <source>
        <dbReference type="ARBA" id="ARBA00023080"/>
    </source>
</evidence>
<keyword evidence="3 7" id="KW-0378">Hydrolase</keyword>
<keyword evidence="10" id="KW-1185">Reference proteome</keyword>
<dbReference type="PANTHER" id="PTHR11241:SF0">
    <property type="entry name" value="DEOXYURIDINE 5'-TRIPHOSPHATE NUCLEOTIDOHYDROLASE"/>
    <property type="match status" value="1"/>
</dbReference>
<comment type="catalytic activity">
    <reaction evidence="6 7">
        <text>dUTP + H2O = dUMP + diphosphate + H(+)</text>
        <dbReference type="Rhea" id="RHEA:10248"/>
        <dbReference type="ChEBI" id="CHEBI:15377"/>
        <dbReference type="ChEBI" id="CHEBI:15378"/>
        <dbReference type="ChEBI" id="CHEBI:33019"/>
        <dbReference type="ChEBI" id="CHEBI:61555"/>
        <dbReference type="ChEBI" id="CHEBI:246422"/>
        <dbReference type="EC" id="3.6.1.23"/>
    </reaction>
</comment>
<dbReference type="InterPro" id="IPR033704">
    <property type="entry name" value="dUTPase_trimeric"/>
</dbReference>
<dbReference type="KEGG" id="fho:H9Q81_00625"/>
<feature type="binding site" evidence="7">
    <location>
        <begin position="64"/>
        <end position="66"/>
    </location>
    <ligand>
        <name>substrate</name>
    </ligand>
</feature>
<dbReference type="FunFam" id="2.70.40.10:FF:000002">
    <property type="entry name" value="dUTP diphosphatase"/>
    <property type="match status" value="1"/>
</dbReference>
<dbReference type="GO" id="GO:0046081">
    <property type="term" value="P:dUTP catabolic process"/>
    <property type="evidence" value="ECO:0007669"/>
    <property type="project" value="InterPro"/>
</dbReference>
<dbReference type="GO" id="GO:0004170">
    <property type="term" value="F:dUTP diphosphatase activity"/>
    <property type="evidence" value="ECO:0007669"/>
    <property type="project" value="UniProtKB-UniRule"/>
</dbReference>
<comment type="function">
    <text evidence="7">This enzyme is involved in nucleotide metabolism: it produces dUMP, the immediate precursor of thymidine nucleotides and it decreases the intracellular concentration of dUTP so that uracil cannot be incorporated into DNA.</text>
</comment>
<dbReference type="RefSeq" id="WP_101473518.1">
    <property type="nucleotide sequence ID" value="NZ_CP060637.1"/>
</dbReference>
<organism evidence="9 10">
    <name type="scientific">Fusobacterium hominis</name>
    <dbReference type="NCBI Taxonomy" id="2764326"/>
    <lineage>
        <taxon>Bacteria</taxon>
        <taxon>Fusobacteriati</taxon>
        <taxon>Fusobacteriota</taxon>
        <taxon>Fusobacteriia</taxon>
        <taxon>Fusobacteriales</taxon>
        <taxon>Fusobacteriaceae</taxon>
        <taxon>Fusobacterium</taxon>
    </lineage>
</organism>
<evidence type="ECO:0000313" key="9">
    <source>
        <dbReference type="EMBL" id="QNM15378.1"/>
    </source>
</evidence>
<feature type="binding site" evidence="7">
    <location>
        <begin position="81"/>
        <end position="83"/>
    </location>
    <ligand>
        <name>substrate</name>
    </ligand>
</feature>
<dbReference type="CDD" id="cd07557">
    <property type="entry name" value="trimeric_dUTPase"/>
    <property type="match status" value="1"/>
</dbReference>
<evidence type="ECO:0000256" key="6">
    <source>
        <dbReference type="ARBA" id="ARBA00047686"/>
    </source>
</evidence>
<dbReference type="PANTHER" id="PTHR11241">
    <property type="entry name" value="DEOXYURIDINE 5'-TRIPHOSPHATE NUCLEOTIDOHYDROLASE"/>
    <property type="match status" value="1"/>
</dbReference>
<dbReference type="UniPathway" id="UPA00610">
    <property type="reaction ID" value="UER00666"/>
</dbReference>
<comment type="caution">
    <text evidence="7">Lacks conserved residue(s) required for the propagation of feature annotation.</text>
</comment>
<evidence type="ECO:0000256" key="4">
    <source>
        <dbReference type="ARBA" id="ARBA00022842"/>
    </source>
</evidence>
<sequence length="144" mass="15585">MQKVKVVIEEGVTLPKYETTGSAGMDIRANIAEPITLGSLERVLVSTGIKMAIPEGYEVQVRPRSGLALKHGISMANAIGTIDSDYRGEIGVILINLSKESYTIQPQERIGQIVLNKVEQIEFEVVTSLESTERGEGGFGHTGK</sequence>
<dbReference type="NCBIfam" id="NF001862">
    <property type="entry name" value="PRK00601.1"/>
    <property type="match status" value="1"/>
</dbReference>
<dbReference type="Pfam" id="PF00692">
    <property type="entry name" value="dUTPase"/>
    <property type="match status" value="1"/>
</dbReference>
<feature type="binding site" evidence="7">
    <location>
        <position position="77"/>
    </location>
    <ligand>
        <name>substrate</name>
    </ligand>
</feature>
<evidence type="ECO:0000256" key="1">
    <source>
        <dbReference type="ARBA" id="ARBA00006581"/>
    </source>
</evidence>
<feature type="domain" description="dUTPase-like" evidence="8">
    <location>
        <begin position="12"/>
        <end position="143"/>
    </location>
</feature>
<name>A0A7G9GX46_9FUSO</name>
<dbReference type="SUPFAM" id="SSF51283">
    <property type="entry name" value="dUTPase-like"/>
    <property type="match status" value="1"/>
</dbReference>
<comment type="cofactor">
    <cofactor evidence="7">
        <name>Mg(2+)</name>
        <dbReference type="ChEBI" id="CHEBI:18420"/>
    </cofactor>
</comment>
<keyword evidence="2 7" id="KW-0479">Metal-binding</keyword>
<proteinExistence type="inferred from homology"/>
<dbReference type="Gene3D" id="2.70.40.10">
    <property type="match status" value="1"/>
</dbReference>
<evidence type="ECO:0000256" key="2">
    <source>
        <dbReference type="ARBA" id="ARBA00022723"/>
    </source>
</evidence>